<feature type="disulfide bond" evidence="3">
    <location>
        <begin position="89"/>
        <end position="99"/>
    </location>
</feature>
<comment type="caution">
    <text evidence="3">Lacks conserved residue(s) required for the propagation of feature annotation.</text>
</comment>
<dbReference type="SMART" id="SM00179">
    <property type="entry name" value="EGF_CA"/>
    <property type="match status" value="2"/>
</dbReference>
<evidence type="ECO:0000313" key="10">
    <source>
        <dbReference type="RefSeq" id="XP_002737781.1"/>
    </source>
</evidence>
<dbReference type="Proteomes" id="UP000694865">
    <property type="component" value="Unplaced"/>
</dbReference>
<evidence type="ECO:0000313" key="9">
    <source>
        <dbReference type="Proteomes" id="UP000694865"/>
    </source>
</evidence>
<dbReference type="SUPFAM" id="SSF56487">
    <property type="entry name" value="SRCR-like"/>
    <property type="match status" value="1"/>
</dbReference>
<keyword evidence="9" id="KW-1185">Reference proteome</keyword>
<dbReference type="PROSITE" id="PS50287">
    <property type="entry name" value="SRCR_2"/>
    <property type="match status" value="1"/>
</dbReference>
<dbReference type="Gene3D" id="2.60.120.290">
    <property type="entry name" value="Spermadhesin, CUB domain"/>
    <property type="match status" value="1"/>
</dbReference>
<proteinExistence type="predicted"/>
<evidence type="ECO:0000259" key="7">
    <source>
        <dbReference type="PROSITE" id="PS50287"/>
    </source>
</evidence>
<dbReference type="PANTHER" id="PTHR24033:SF151">
    <property type="entry name" value="NOTCH 2"/>
    <property type="match status" value="1"/>
</dbReference>
<feature type="domain" description="CUB" evidence="5">
    <location>
        <begin position="214"/>
        <end position="329"/>
    </location>
</feature>
<feature type="disulfide bond" evidence="2">
    <location>
        <begin position="356"/>
        <end position="365"/>
    </location>
</feature>
<feature type="domain" description="WSC" evidence="8">
    <location>
        <begin position="120"/>
        <end position="210"/>
    </location>
</feature>
<dbReference type="SMART" id="SM00321">
    <property type="entry name" value="WSC"/>
    <property type="match status" value="1"/>
</dbReference>
<dbReference type="Gene3D" id="3.10.250.10">
    <property type="entry name" value="SRCR-like domain"/>
    <property type="match status" value="1"/>
</dbReference>
<accession>A0ABM0GUR8</accession>
<feature type="transmembrane region" description="Helical" evidence="4">
    <location>
        <begin position="440"/>
        <end position="465"/>
    </location>
</feature>
<dbReference type="PROSITE" id="PS01186">
    <property type="entry name" value="EGF_2"/>
    <property type="match status" value="1"/>
</dbReference>
<dbReference type="InterPro" id="IPR035914">
    <property type="entry name" value="Sperma_CUB_dom_sf"/>
</dbReference>
<keyword evidence="4" id="KW-0472">Membrane</keyword>
<dbReference type="SUPFAM" id="SSF57196">
    <property type="entry name" value="EGF/Laminin"/>
    <property type="match status" value="2"/>
</dbReference>
<dbReference type="Pfam" id="PF01822">
    <property type="entry name" value="WSC"/>
    <property type="match status" value="1"/>
</dbReference>
<feature type="domain" description="SRCR" evidence="7">
    <location>
        <begin position="24"/>
        <end position="119"/>
    </location>
</feature>
<dbReference type="PRINTS" id="PR00258">
    <property type="entry name" value="SPERACTRCPTR"/>
</dbReference>
<dbReference type="PROSITE" id="PS50026">
    <property type="entry name" value="EGF_3"/>
    <property type="match status" value="2"/>
</dbReference>
<evidence type="ECO:0000256" key="4">
    <source>
        <dbReference type="SAM" id="Phobius"/>
    </source>
</evidence>
<evidence type="ECO:0000259" key="6">
    <source>
        <dbReference type="PROSITE" id="PS50026"/>
    </source>
</evidence>
<dbReference type="Pfam" id="PF00431">
    <property type="entry name" value="CUB"/>
    <property type="match status" value="1"/>
</dbReference>
<name>A0ABM0GUR8_SACKO</name>
<evidence type="ECO:0000256" key="3">
    <source>
        <dbReference type="PROSITE-ProRule" id="PRU00196"/>
    </source>
</evidence>
<feature type="disulfide bond" evidence="2">
    <location>
        <begin position="377"/>
        <end position="394"/>
    </location>
</feature>
<feature type="domain" description="EGF-like" evidence="6">
    <location>
        <begin position="330"/>
        <end position="366"/>
    </location>
</feature>
<dbReference type="PROSITE" id="PS51212">
    <property type="entry name" value="WSC"/>
    <property type="match status" value="1"/>
</dbReference>
<dbReference type="Pfam" id="PF00530">
    <property type="entry name" value="SRCR"/>
    <property type="match status" value="1"/>
</dbReference>
<evidence type="ECO:0000256" key="1">
    <source>
        <dbReference type="ARBA" id="ARBA00023157"/>
    </source>
</evidence>
<dbReference type="Pfam" id="PF00008">
    <property type="entry name" value="EGF"/>
    <property type="match status" value="1"/>
</dbReference>
<dbReference type="InterPro" id="IPR051830">
    <property type="entry name" value="NOTCH_homolog"/>
</dbReference>
<dbReference type="GeneID" id="100377237"/>
<keyword evidence="1 3" id="KW-1015">Disulfide bond</keyword>
<dbReference type="SMART" id="SM00202">
    <property type="entry name" value="SR"/>
    <property type="match status" value="1"/>
</dbReference>
<dbReference type="InterPro" id="IPR000859">
    <property type="entry name" value="CUB_dom"/>
</dbReference>
<dbReference type="CDD" id="cd00041">
    <property type="entry name" value="CUB"/>
    <property type="match status" value="1"/>
</dbReference>
<evidence type="ECO:0000256" key="2">
    <source>
        <dbReference type="PROSITE-ProRule" id="PRU00076"/>
    </source>
</evidence>
<dbReference type="PROSITE" id="PS00022">
    <property type="entry name" value="EGF_1"/>
    <property type="match status" value="2"/>
</dbReference>
<dbReference type="Gene3D" id="2.10.25.10">
    <property type="entry name" value="Laminin"/>
    <property type="match status" value="2"/>
</dbReference>
<dbReference type="InterPro" id="IPR002889">
    <property type="entry name" value="WSC_carb-bd"/>
</dbReference>
<dbReference type="SMART" id="SM00181">
    <property type="entry name" value="EGF"/>
    <property type="match status" value="2"/>
</dbReference>
<keyword evidence="4" id="KW-1133">Transmembrane helix</keyword>
<dbReference type="SUPFAM" id="SSF49854">
    <property type="entry name" value="Spermadhesin, CUB domain"/>
    <property type="match status" value="1"/>
</dbReference>
<evidence type="ECO:0000259" key="5">
    <source>
        <dbReference type="PROSITE" id="PS01180"/>
    </source>
</evidence>
<dbReference type="PROSITE" id="PS01180">
    <property type="entry name" value="CUB"/>
    <property type="match status" value="1"/>
</dbReference>
<protein>
    <submittedName>
        <fullName evidence="10">Uncharacterized protein LOC100377237</fullName>
    </submittedName>
</protein>
<gene>
    <name evidence="10" type="primary">LOC100377237</name>
</gene>
<sequence length="767" mass="84153">MKKSKEFIVLCLTYQILAIRGENIRLVDGETPFEGRVEVLLNGTWTAICNDGLDFEDAEVTCKSLGFPGAMQMGSFHDGSLALISNVDCLGNESTILSCSYSVNVESPCTTNHASVYCVYPGYAGCFSDNGRHPLYGSKSSPKTIISGCINHCKSKSYASLRNSQECRCSDDLPGDEFQLVSNEYCSSPCTKEPTDICGGPDASSVYNTAIGRCGGSFTDPEGWIFSQNFPFNYWKRRKCLWTVQQPSNFVISVTLRMLNLSEGDQVLFYNISGQPNNQPVILSNHNSTLNIGVVSHDIGITSNNTLLMRFTSDEDGRSLGFVVFYEALQTNLCDSFPCRNEGTCSSVPGRFICRCVDGWGGTTCEDRVNPCQSNPCLNDRTCQWSDGDMSYRCDCPDDRIGQHCERDSVIPTSSTRTTVHFTISARSENDNDDKKSISIGGAVGGGVAVTVVVVILIILVAVVLRTKKLKPKHSQGGYTADGIAHGNDDIQMNEDEVYYSGIDGVIENKHCNVDRDARGIEYVVSESHISTIESGDVNHFDHSVDDKRQIQNTKEGLVDNLIYDSVENTIETPRVEYAEEGFIDNSIYDFGEGTLETPRVDTAEEGFVDNNIYDFGDSTLEATRVKTVEHEDEIDSHTTGSQKMKTPGNVSVVPRVHAMGNNERCTYNILKNGLIDSESHRNAADDTDGFVDNIVYESLDGTCEVIDNNSYKLQCNVHGALSDPIIPKHETGFVANSLYVSLGMDEADAGNDQSAITEESTYESVI</sequence>
<dbReference type="InterPro" id="IPR001190">
    <property type="entry name" value="SRCR"/>
</dbReference>
<dbReference type="InterPro" id="IPR036772">
    <property type="entry name" value="SRCR-like_dom_sf"/>
</dbReference>
<keyword evidence="4" id="KW-0812">Transmembrane</keyword>
<dbReference type="PANTHER" id="PTHR24033">
    <property type="entry name" value="EGF-LIKE DOMAIN-CONTAINING PROTEIN"/>
    <property type="match status" value="1"/>
</dbReference>
<organism evidence="9 10">
    <name type="scientific">Saccoglossus kowalevskii</name>
    <name type="common">Acorn worm</name>
    <dbReference type="NCBI Taxonomy" id="10224"/>
    <lineage>
        <taxon>Eukaryota</taxon>
        <taxon>Metazoa</taxon>
        <taxon>Hemichordata</taxon>
        <taxon>Enteropneusta</taxon>
        <taxon>Harrimaniidae</taxon>
        <taxon>Saccoglossus</taxon>
    </lineage>
</organism>
<feature type="disulfide bond" evidence="2">
    <location>
        <begin position="396"/>
        <end position="405"/>
    </location>
</feature>
<feature type="domain" description="EGF-like" evidence="6">
    <location>
        <begin position="368"/>
        <end position="406"/>
    </location>
</feature>
<dbReference type="CDD" id="cd00054">
    <property type="entry name" value="EGF_CA"/>
    <property type="match status" value="2"/>
</dbReference>
<dbReference type="InterPro" id="IPR000742">
    <property type="entry name" value="EGF"/>
</dbReference>
<dbReference type="RefSeq" id="XP_002737781.1">
    <property type="nucleotide sequence ID" value="XM_002737735.1"/>
</dbReference>
<dbReference type="SMART" id="SM00042">
    <property type="entry name" value="CUB"/>
    <property type="match status" value="1"/>
</dbReference>
<reference evidence="10" key="1">
    <citation type="submission" date="2025-08" db="UniProtKB">
        <authorList>
            <consortium name="RefSeq"/>
        </authorList>
    </citation>
    <scope>IDENTIFICATION</scope>
    <source>
        <tissue evidence="10">Testes</tissue>
    </source>
</reference>
<dbReference type="InterPro" id="IPR001881">
    <property type="entry name" value="EGF-like_Ca-bd_dom"/>
</dbReference>
<evidence type="ECO:0000259" key="8">
    <source>
        <dbReference type="PROSITE" id="PS51212"/>
    </source>
</evidence>
<keyword evidence="2" id="KW-0245">EGF-like domain</keyword>